<dbReference type="InterPro" id="IPR023393">
    <property type="entry name" value="START-like_dom_sf"/>
</dbReference>
<dbReference type="STRING" id="946333.A4W93_16640"/>
<dbReference type="AlphaFoldDB" id="A0A1W6LAY3"/>
<dbReference type="KEGG" id="rgu:A4W93_16640"/>
<evidence type="ECO:0000313" key="4">
    <source>
        <dbReference type="Proteomes" id="UP000193427"/>
    </source>
</evidence>
<dbReference type="EMBL" id="CP015118">
    <property type="protein sequence ID" value="ARN21394.1"/>
    <property type="molecule type" value="Genomic_DNA"/>
</dbReference>
<protein>
    <recommendedName>
        <fullName evidence="2">Activator of Hsp90 ATPase homologue 1/2-like C-terminal domain-containing protein</fullName>
    </recommendedName>
</protein>
<evidence type="ECO:0000259" key="2">
    <source>
        <dbReference type="Pfam" id="PF08327"/>
    </source>
</evidence>
<evidence type="ECO:0000313" key="3">
    <source>
        <dbReference type="EMBL" id="ARN21394.1"/>
    </source>
</evidence>
<dbReference type="Gene3D" id="3.30.530.20">
    <property type="match status" value="1"/>
</dbReference>
<sequence>MPPQQPQSPVDAGAPNLQLQLRRHYPVSPEKVWRAWTDPQALSHWFGPGEVNSVVVADIDLRVGGRYHIGFTTQDGEQHDVSGHYDTVDPPRRLVFSWAWKSTPERVSRVSIELQPAGSGTDLVFLQDRFYDQAAREGHERGWTATFVKLGAFLALGA</sequence>
<keyword evidence="4" id="KW-1185">Reference proteome</keyword>
<proteinExistence type="inferred from homology"/>
<name>A0A1W6LAY3_9BURK</name>
<feature type="domain" description="Activator of Hsp90 ATPase homologue 1/2-like C-terminal" evidence="2">
    <location>
        <begin position="27"/>
        <end position="154"/>
    </location>
</feature>
<gene>
    <name evidence="3" type="ORF">A4W93_16640</name>
</gene>
<comment type="similarity">
    <text evidence="1">Belongs to the AHA1 family.</text>
</comment>
<organism evidence="3 4">
    <name type="scientific">Piscinibacter gummiphilus</name>
    <dbReference type="NCBI Taxonomy" id="946333"/>
    <lineage>
        <taxon>Bacteria</taxon>
        <taxon>Pseudomonadati</taxon>
        <taxon>Pseudomonadota</taxon>
        <taxon>Betaproteobacteria</taxon>
        <taxon>Burkholderiales</taxon>
        <taxon>Sphaerotilaceae</taxon>
        <taxon>Piscinibacter</taxon>
    </lineage>
</organism>
<dbReference type="Proteomes" id="UP000193427">
    <property type="component" value="Chromosome"/>
</dbReference>
<accession>A0A1W6LAY3</accession>
<dbReference type="InterPro" id="IPR013538">
    <property type="entry name" value="ASHA1/2-like_C"/>
</dbReference>
<dbReference type="CDD" id="cd07814">
    <property type="entry name" value="SRPBCC_CalC_Aha1-like"/>
    <property type="match status" value="1"/>
</dbReference>
<dbReference type="SUPFAM" id="SSF55961">
    <property type="entry name" value="Bet v1-like"/>
    <property type="match status" value="1"/>
</dbReference>
<dbReference type="Pfam" id="PF08327">
    <property type="entry name" value="AHSA1"/>
    <property type="match status" value="1"/>
</dbReference>
<reference evidence="3 4" key="1">
    <citation type="submission" date="2016-04" db="EMBL/GenBank/DDBJ databases">
        <title>Complete genome sequence of natural rubber-degrading, novel Gram-negative bacterium, Rhizobacter gummiphilus strain NS21.</title>
        <authorList>
            <person name="Tabata M."/>
            <person name="Kasai D."/>
            <person name="Fukuda M."/>
        </authorList>
    </citation>
    <scope>NUCLEOTIDE SEQUENCE [LARGE SCALE GENOMIC DNA]</scope>
    <source>
        <strain evidence="3 4">NS21</strain>
    </source>
</reference>
<evidence type="ECO:0000256" key="1">
    <source>
        <dbReference type="ARBA" id="ARBA00006817"/>
    </source>
</evidence>